<evidence type="ECO:0000256" key="8">
    <source>
        <dbReference type="SAM" id="Phobius"/>
    </source>
</evidence>
<dbReference type="AlphaFoldDB" id="A0A315VGJ8"/>
<dbReference type="PANTHER" id="PTHR11567">
    <property type="entry name" value="ACID PHOSPHATASE-RELATED"/>
    <property type="match status" value="1"/>
</dbReference>
<gene>
    <name evidence="9" type="ORF">CCH79_00015582</name>
</gene>
<dbReference type="GO" id="GO:0048168">
    <property type="term" value="P:regulation of neuronal synaptic plasticity"/>
    <property type="evidence" value="ECO:0007669"/>
    <property type="project" value="TreeGrafter"/>
</dbReference>
<feature type="compositionally biased region" description="Pro residues" evidence="7">
    <location>
        <begin position="35"/>
        <end position="47"/>
    </location>
</feature>
<dbReference type="Pfam" id="PF00328">
    <property type="entry name" value="His_Phos_2"/>
    <property type="match status" value="1"/>
</dbReference>
<dbReference type="SUPFAM" id="SSF53254">
    <property type="entry name" value="Phosphoglycerate mutase-like"/>
    <property type="match status" value="1"/>
</dbReference>
<evidence type="ECO:0000256" key="5">
    <source>
        <dbReference type="ARBA" id="ARBA00022801"/>
    </source>
</evidence>
<dbReference type="InterPro" id="IPR000560">
    <property type="entry name" value="His_Pase_clade-2"/>
</dbReference>
<proteinExistence type="inferred from homology"/>
<dbReference type="FunFam" id="3.40.50.1240:FF:000010">
    <property type="entry name" value="Prostatic acid phosphatase"/>
    <property type="match status" value="1"/>
</dbReference>
<dbReference type="GO" id="GO:0030971">
    <property type="term" value="F:receptor tyrosine kinase binding"/>
    <property type="evidence" value="ECO:0007669"/>
    <property type="project" value="TreeGrafter"/>
</dbReference>
<dbReference type="PROSITE" id="PS00616">
    <property type="entry name" value="HIS_ACID_PHOSPHAT_1"/>
    <property type="match status" value="1"/>
</dbReference>
<dbReference type="GO" id="GO:0003993">
    <property type="term" value="F:acid phosphatase activity"/>
    <property type="evidence" value="ECO:0007669"/>
    <property type="project" value="UniProtKB-EC"/>
</dbReference>
<dbReference type="GO" id="GO:0005764">
    <property type="term" value="C:lysosome"/>
    <property type="evidence" value="ECO:0007669"/>
    <property type="project" value="TreeGrafter"/>
</dbReference>
<organism evidence="9 10">
    <name type="scientific">Gambusia affinis</name>
    <name type="common">Western mosquitofish</name>
    <name type="synonym">Heterandria affinis</name>
    <dbReference type="NCBI Taxonomy" id="33528"/>
    <lineage>
        <taxon>Eukaryota</taxon>
        <taxon>Metazoa</taxon>
        <taxon>Chordata</taxon>
        <taxon>Craniata</taxon>
        <taxon>Vertebrata</taxon>
        <taxon>Euteleostomi</taxon>
        <taxon>Actinopterygii</taxon>
        <taxon>Neopterygii</taxon>
        <taxon>Teleostei</taxon>
        <taxon>Neoteleostei</taxon>
        <taxon>Acanthomorphata</taxon>
        <taxon>Ovalentaria</taxon>
        <taxon>Atherinomorphae</taxon>
        <taxon>Cyprinodontiformes</taxon>
        <taxon>Poeciliidae</taxon>
        <taxon>Poeciliinae</taxon>
        <taxon>Gambusia</taxon>
    </lineage>
</organism>
<evidence type="ECO:0000313" key="9">
    <source>
        <dbReference type="EMBL" id="PWA21972.1"/>
    </source>
</evidence>
<comment type="caution">
    <text evidence="9">The sequence shown here is derived from an EMBL/GenBank/DDBJ whole genome shotgun (WGS) entry which is preliminary data.</text>
</comment>
<dbReference type="STRING" id="33528.ENSGAFP00000023008"/>
<dbReference type="PROSITE" id="PS00778">
    <property type="entry name" value="HIS_ACID_PHOSPHAT_2"/>
    <property type="match status" value="1"/>
</dbReference>
<protein>
    <recommendedName>
        <fullName evidence="3">acid phosphatase</fullName>
        <ecNumber evidence="3">3.1.3.2</ecNumber>
    </recommendedName>
</protein>
<keyword evidence="8" id="KW-0472">Membrane</keyword>
<feature type="region of interest" description="Disordered" evidence="7">
    <location>
        <begin position="91"/>
        <end position="110"/>
    </location>
</feature>
<dbReference type="Proteomes" id="UP000250572">
    <property type="component" value="Unassembled WGS sequence"/>
</dbReference>
<dbReference type="Gene3D" id="3.40.50.1240">
    <property type="entry name" value="Phosphoglycerate mutase-like"/>
    <property type="match status" value="1"/>
</dbReference>
<dbReference type="GO" id="GO:0007040">
    <property type="term" value="P:lysosome organization"/>
    <property type="evidence" value="ECO:0007669"/>
    <property type="project" value="TreeGrafter"/>
</dbReference>
<evidence type="ECO:0000313" key="10">
    <source>
        <dbReference type="Proteomes" id="UP000250572"/>
    </source>
</evidence>
<evidence type="ECO:0000256" key="6">
    <source>
        <dbReference type="ARBA" id="ARBA00023180"/>
    </source>
</evidence>
<keyword evidence="10" id="KW-1185">Reference proteome</keyword>
<keyword evidence="4" id="KW-0732">Signal</keyword>
<dbReference type="GO" id="GO:0004725">
    <property type="term" value="F:protein tyrosine phosphatase activity"/>
    <property type="evidence" value="ECO:0007669"/>
    <property type="project" value="TreeGrafter"/>
</dbReference>
<accession>A0A315VGJ8</accession>
<dbReference type="EC" id="3.1.3.2" evidence="3"/>
<evidence type="ECO:0000256" key="1">
    <source>
        <dbReference type="ARBA" id="ARBA00000032"/>
    </source>
</evidence>
<dbReference type="InterPro" id="IPR033379">
    <property type="entry name" value="Acid_Pase_AS"/>
</dbReference>
<evidence type="ECO:0000256" key="3">
    <source>
        <dbReference type="ARBA" id="ARBA00012646"/>
    </source>
</evidence>
<dbReference type="GO" id="GO:0045211">
    <property type="term" value="C:postsynaptic membrane"/>
    <property type="evidence" value="ECO:0007669"/>
    <property type="project" value="TreeGrafter"/>
</dbReference>
<keyword evidence="8" id="KW-0812">Transmembrane</keyword>
<dbReference type="PANTHER" id="PTHR11567:SF145">
    <property type="entry name" value="TESTICULAR ACID PHOSPHATASE"/>
    <property type="match status" value="1"/>
</dbReference>
<dbReference type="InterPro" id="IPR050645">
    <property type="entry name" value="Histidine_acid_phosphatase"/>
</dbReference>
<name>A0A315VGJ8_GAMAF</name>
<keyword evidence="5" id="KW-0378">Hydrolase</keyword>
<evidence type="ECO:0000256" key="2">
    <source>
        <dbReference type="ARBA" id="ARBA00005375"/>
    </source>
</evidence>
<dbReference type="InterPro" id="IPR029033">
    <property type="entry name" value="His_PPase_superfam"/>
</dbReference>
<evidence type="ECO:0000256" key="7">
    <source>
        <dbReference type="SAM" id="MobiDB-lite"/>
    </source>
</evidence>
<dbReference type="EMBL" id="NHOQ01001879">
    <property type="protein sequence ID" value="PWA21972.1"/>
    <property type="molecule type" value="Genomic_DNA"/>
</dbReference>
<feature type="transmembrane region" description="Helical" evidence="8">
    <location>
        <begin position="549"/>
        <end position="573"/>
    </location>
</feature>
<comment type="catalytic activity">
    <reaction evidence="1">
        <text>a phosphate monoester + H2O = an alcohol + phosphate</text>
        <dbReference type="Rhea" id="RHEA:15017"/>
        <dbReference type="ChEBI" id="CHEBI:15377"/>
        <dbReference type="ChEBI" id="CHEBI:30879"/>
        <dbReference type="ChEBI" id="CHEBI:43474"/>
        <dbReference type="ChEBI" id="CHEBI:67140"/>
        <dbReference type="EC" id="3.1.3.2"/>
    </reaction>
</comment>
<comment type="similarity">
    <text evidence="2">Belongs to the histidine acid phosphatase family.</text>
</comment>
<keyword evidence="8" id="KW-1133">Transmembrane helix</keyword>
<keyword evidence="6" id="KW-0325">Glycoprotein</keyword>
<dbReference type="CDD" id="cd07061">
    <property type="entry name" value="HP_HAP_like"/>
    <property type="match status" value="1"/>
</dbReference>
<reference evidence="9 10" key="1">
    <citation type="journal article" date="2018" name="G3 (Bethesda)">
        <title>A High-Quality Reference Genome for the Invasive Mosquitofish Gambusia affinis Using a Chicago Library.</title>
        <authorList>
            <person name="Hoffberg S.L."/>
            <person name="Troendle N.J."/>
            <person name="Glenn T.C."/>
            <person name="Mahmud O."/>
            <person name="Louha S."/>
            <person name="Chalopin D."/>
            <person name="Bennetzen J.L."/>
            <person name="Mauricio R."/>
        </authorList>
    </citation>
    <scope>NUCLEOTIDE SEQUENCE [LARGE SCALE GENOMIC DNA]</scope>
    <source>
        <strain evidence="9">NE01/NJP1002.9</strain>
        <tissue evidence="9">Muscle</tissue>
    </source>
</reference>
<feature type="region of interest" description="Disordered" evidence="7">
    <location>
        <begin position="27"/>
        <end position="47"/>
    </location>
</feature>
<sequence>MFCREGTVLFLTGKCCEESVCDIPTRSPSSIPTFSPQPPPRLHPPPAPPPPPCLAASSLSCSCCSVAIAAEKCGNTSVLHSTGEGEIAAERKDGRKTEVKVDGGREKMEGGKTASNGRHFFFFFLLCPHIKGALALIFCPCDEEDATVVMLGGMFMRGFFRRSSVLCVGMMWTTLGCFYLLCCICLTESQQLKFVVAVFRHGDRSPIESYPRDPHGEEVWAQGFGQLTELGMKQHFELGRFLRRRYGNFLSEEYSSKELYVRSTDYDRTLMSAQACLAGMFPPTRRPPPIMPQLLWRPIPVHTVPRAQDKLLKSPGKDCPRFRALMTETFESAPYQRFLRAHQGFVERLSNHTGYPVSRLVGKKIWRVHDTLTCQRIHNLTLPRWATQDVLETLRRIASFEVTYSILSHKRREKARLSGGVLLNAILRNFSDAIERSSSSGGSALKFIMYSAHDSTLITLQAALDVYDGLLPPYAACQLFEFYQEDDGSYSVELHYRNESSSEPYPSRVPGCGGLSRCPLASFTELVRDVMPDDWEAECGVRTRWSSTGIITALAVAVGLLGVALLCSIAVAVHQRTASYSRDLRLGYLGKASHRAADSGAVPSDNRPVHQRLGICSENTASPVLGMTAVFLLIRGSSLRPHRFSL</sequence>
<dbReference type="GO" id="GO:0120154">
    <property type="term" value="P:negative regulation of ERBB4 signaling pathway"/>
    <property type="evidence" value="ECO:0007669"/>
    <property type="project" value="TreeGrafter"/>
</dbReference>
<evidence type="ECO:0000256" key="4">
    <source>
        <dbReference type="ARBA" id="ARBA00022729"/>
    </source>
</evidence>